<protein>
    <submittedName>
        <fullName evidence="1">Uncharacterized protein</fullName>
    </submittedName>
</protein>
<gene>
    <name evidence="1" type="ORF">EVAR_53260_1</name>
</gene>
<dbReference type="Proteomes" id="UP000299102">
    <property type="component" value="Unassembled WGS sequence"/>
</dbReference>
<dbReference type="AlphaFoldDB" id="A0A4C1YH99"/>
<comment type="caution">
    <text evidence="1">The sequence shown here is derived from an EMBL/GenBank/DDBJ whole genome shotgun (WGS) entry which is preliminary data.</text>
</comment>
<evidence type="ECO:0000313" key="2">
    <source>
        <dbReference type="Proteomes" id="UP000299102"/>
    </source>
</evidence>
<accession>A0A4C1YH99</accession>
<dbReference type="OrthoDB" id="1728974at2759"/>
<dbReference type="PANTHER" id="PTHR10492">
    <property type="match status" value="1"/>
</dbReference>
<proteinExistence type="predicted"/>
<reference evidence="1 2" key="1">
    <citation type="journal article" date="2019" name="Commun. Biol.">
        <title>The bagworm genome reveals a unique fibroin gene that provides high tensile strength.</title>
        <authorList>
            <person name="Kono N."/>
            <person name="Nakamura H."/>
            <person name="Ohtoshi R."/>
            <person name="Tomita M."/>
            <person name="Numata K."/>
            <person name="Arakawa K."/>
        </authorList>
    </citation>
    <scope>NUCLEOTIDE SEQUENCE [LARGE SCALE GENOMIC DNA]</scope>
</reference>
<dbReference type="EMBL" id="BGZK01001249">
    <property type="protein sequence ID" value="GBP75448.1"/>
    <property type="molecule type" value="Genomic_DNA"/>
</dbReference>
<name>A0A4C1YH99_EUMVA</name>
<dbReference type="STRING" id="151549.A0A4C1YH99"/>
<evidence type="ECO:0000313" key="1">
    <source>
        <dbReference type="EMBL" id="GBP75448.1"/>
    </source>
</evidence>
<keyword evidence="2" id="KW-1185">Reference proteome</keyword>
<sequence length="575" mass="66324">MAVFGVAGDNRNDEITQYQMGRYISSNEAVWRIMSFPMHERHPVVVHLAVHLKNSQRIYFNEANVLERAAHPPATTLTAFFKLCETDKFAINLLYSDMPQFYTWNVSSKKFQRRKQGTVVDGHPGIFQTDAIGRIYTVHPNNAECFYLRLLLVNVNGPKSFQELRTVNGLLCQTYREACQLLHLLEDDAHWDSTLQDASTSAHPQQIRMLFAIILSTCSPSNPLELWNKYKHYMAEDILIRMRHHARNPDLLITLEMYNEALIIIEDMCLTIVNKALVQLGMTAPNREIHDLFDRELQREQEFNSNDLRLFVQSNITKLNIQQKHVYDTIMQAVSNNAGGLYFLDAPGAQQSLACLRTNFGDETPCKTTNWFAEFKRVNLSDKFHDGRPFNTVNNKNLDVVRRIIETDKHTWRLHLTWKKRYSKILNSTQFLVLQVGRVREGEFSRRMKKAGLGMSNRSELANDEHHQTQHQPNIHGTRAINFKHKATVRGIVASADCFLLFPNSDYSARRAGKFSQSPCMCLFWLRGLHIKPLRHPSADWEATNDYSNQRDGNVRDIQFNVPSELQSASLSDLT</sequence>
<organism evidence="1 2">
    <name type="scientific">Eumeta variegata</name>
    <name type="common">Bagworm moth</name>
    <name type="synonym">Eumeta japonica</name>
    <dbReference type="NCBI Taxonomy" id="151549"/>
    <lineage>
        <taxon>Eukaryota</taxon>
        <taxon>Metazoa</taxon>
        <taxon>Ecdysozoa</taxon>
        <taxon>Arthropoda</taxon>
        <taxon>Hexapoda</taxon>
        <taxon>Insecta</taxon>
        <taxon>Pterygota</taxon>
        <taxon>Neoptera</taxon>
        <taxon>Endopterygota</taxon>
        <taxon>Lepidoptera</taxon>
        <taxon>Glossata</taxon>
        <taxon>Ditrysia</taxon>
        <taxon>Tineoidea</taxon>
        <taxon>Psychidae</taxon>
        <taxon>Oiketicinae</taxon>
        <taxon>Eumeta</taxon>
    </lineage>
</organism>